<keyword evidence="2" id="KW-0732">Signal</keyword>
<dbReference type="STRING" id="1051890.A0A3N4LGH4"/>
<dbReference type="EMBL" id="ML121555">
    <property type="protein sequence ID" value="RPB21984.1"/>
    <property type="molecule type" value="Genomic_DNA"/>
</dbReference>
<evidence type="ECO:0000256" key="1">
    <source>
        <dbReference type="SAM" id="Phobius"/>
    </source>
</evidence>
<keyword evidence="1" id="KW-0812">Transmembrane</keyword>
<proteinExistence type="predicted"/>
<dbReference type="InParanoid" id="A0A3N4LGH4"/>
<evidence type="ECO:0000313" key="4">
    <source>
        <dbReference type="Proteomes" id="UP000267821"/>
    </source>
</evidence>
<evidence type="ECO:0000313" key="3">
    <source>
        <dbReference type="EMBL" id="RPB21984.1"/>
    </source>
</evidence>
<dbReference type="Proteomes" id="UP000267821">
    <property type="component" value="Unassembled WGS sequence"/>
</dbReference>
<feature type="chain" id="PRO_5018071274" evidence="2">
    <location>
        <begin position="23"/>
        <end position="323"/>
    </location>
</feature>
<evidence type="ECO:0000256" key="2">
    <source>
        <dbReference type="SAM" id="SignalP"/>
    </source>
</evidence>
<accession>A0A3N4LGH4</accession>
<keyword evidence="4" id="KW-1185">Reference proteome</keyword>
<keyword evidence="1" id="KW-1133">Transmembrane helix</keyword>
<feature type="transmembrane region" description="Helical" evidence="1">
    <location>
        <begin position="257"/>
        <end position="279"/>
    </location>
</feature>
<protein>
    <submittedName>
        <fullName evidence="3">Uncharacterized protein</fullName>
    </submittedName>
</protein>
<sequence length="323" mass="35807">MLRNVITFYLVVLVALALCALAEPMYITPTRITTKSTTDVEGWKLLFRRNMKVMLEARQNTGGANDTSGAANNQLTLKTWAAEAMEKCQTRLKNITSEANPAGIAVCYNIATFDRTKWTFLADLKLFKVSAPDKDWEAIGTDVQVGIIYKAAGAKEMPFGNATVVVTDGPQFVKEFYIGGQVFQSFQRQNLSDAEMRQILTPDIDVIATKKDGTQLRTPVTTHEAMFITGQFAVAAPQQSSVPSPTKQELFPGTKIAIMPIGLIFYSTYMFIGVSIVMYGKYTSGDFLVATQQTNMWMCRYLRAPKFPRSIPRTGGPERTRSG</sequence>
<keyword evidence="1" id="KW-0472">Membrane</keyword>
<dbReference type="OrthoDB" id="2596908at2759"/>
<name>A0A3N4LGH4_9PEZI</name>
<dbReference type="AlphaFoldDB" id="A0A3N4LGH4"/>
<organism evidence="3 4">
    <name type="scientific">Terfezia boudieri ATCC MYA-4762</name>
    <dbReference type="NCBI Taxonomy" id="1051890"/>
    <lineage>
        <taxon>Eukaryota</taxon>
        <taxon>Fungi</taxon>
        <taxon>Dikarya</taxon>
        <taxon>Ascomycota</taxon>
        <taxon>Pezizomycotina</taxon>
        <taxon>Pezizomycetes</taxon>
        <taxon>Pezizales</taxon>
        <taxon>Pezizaceae</taxon>
        <taxon>Terfezia</taxon>
    </lineage>
</organism>
<gene>
    <name evidence="3" type="ORF">L211DRAFT_355289</name>
</gene>
<reference evidence="3 4" key="1">
    <citation type="journal article" date="2018" name="Nat. Ecol. Evol.">
        <title>Pezizomycetes genomes reveal the molecular basis of ectomycorrhizal truffle lifestyle.</title>
        <authorList>
            <person name="Murat C."/>
            <person name="Payen T."/>
            <person name="Noel B."/>
            <person name="Kuo A."/>
            <person name="Morin E."/>
            <person name="Chen J."/>
            <person name="Kohler A."/>
            <person name="Krizsan K."/>
            <person name="Balestrini R."/>
            <person name="Da Silva C."/>
            <person name="Montanini B."/>
            <person name="Hainaut M."/>
            <person name="Levati E."/>
            <person name="Barry K.W."/>
            <person name="Belfiori B."/>
            <person name="Cichocki N."/>
            <person name="Clum A."/>
            <person name="Dockter R.B."/>
            <person name="Fauchery L."/>
            <person name="Guy J."/>
            <person name="Iotti M."/>
            <person name="Le Tacon F."/>
            <person name="Lindquist E.A."/>
            <person name="Lipzen A."/>
            <person name="Malagnac F."/>
            <person name="Mello A."/>
            <person name="Molinier V."/>
            <person name="Miyauchi S."/>
            <person name="Poulain J."/>
            <person name="Riccioni C."/>
            <person name="Rubini A."/>
            <person name="Sitrit Y."/>
            <person name="Splivallo R."/>
            <person name="Traeger S."/>
            <person name="Wang M."/>
            <person name="Zifcakova L."/>
            <person name="Wipf D."/>
            <person name="Zambonelli A."/>
            <person name="Paolocci F."/>
            <person name="Nowrousian M."/>
            <person name="Ottonello S."/>
            <person name="Baldrian P."/>
            <person name="Spatafora J.W."/>
            <person name="Henrissat B."/>
            <person name="Nagy L.G."/>
            <person name="Aury J.M."/>
            <person name="Wincker P."/>
            <person name="Grigoriev I.V."/>
            <person name="Bonfante P."/>
            <person name="Martin F.M."/>
        </authorList>
    </citation>
    <scope>NUCLEOTIDE SEQUENCE [LARGE SCALE GENOMIC DNA]</scope>
    <source>
        <strain evidence="3 4">ATCC MYA-4762</strain>
    </source>
</reference>
<feature type="signal peptide" evidence="2">
    <location>
        <begin position="1"/>
        <end position="22"/>
    </location>
</feature>